<reference evidence="1 2" key="1">
    <citation type="submission" date="2021-06" db="EMBL/GenBank/DDBJ databases">
        <title>Caerostris extrusa draft genome.</title>
        <authorList>
            <person name="Kono N."/>
            <person name="Arakawa K."/>
        </authorList>
    </citation>
    <scope>NUCLEOTIDE SEQUENCE [LARGE SCALE GENOMIC DNA]</scope>
</reference>
<evidence type="ECO:0000313" key="1">
    <source>
        <dbReference type="EMBL" id="GIX83229.1"/>
    </source>
</evidence>
<dbReference type="AlphaFoldDB" id="A0AAV4NEH5"/>
<dbReference type="EMBL" id="BPLR01020845">
    <property type="protein sequence ID" value="GIX83229.1"/>
    <property type="molecule type" value="Genomic_DNA"/>
</dbReference>
<name>A0AAV4NEH5_CAEEX</name>
<gene>
    <name evidence="1" type="ORF">CEXT_306321</name>
</gene>
<sequence>MNNKNVLDPLATKVCEFRIVSQQCISMGNISFKKRYIQRINFGINLKDRDLELAKKRKTLFEYPTRNHSIVFKRFEVCFLKPVVVKEHRMKKERNVIGNFVRSKYPAMTKRPLEPYGNEAGHLFCTTLLRSCWSKSQGTEDLLPTSHL</sequence>
<accession>A0AAV4NEH5</accession>
<dbReference type="Proteomes" id="UP001054945">
    <property type="component" value="Unassembled WGS sequence"/>
</dbReference>
<protein>
    <submittedName>
        <fullName evidence="1">Uncharacterized protein</fullName>
    </submittedName>
</protein>
<evidence type="ECO:0000313" key="2">
    <source>
        <dbReference type="Proteomes" id="UP001054945"/>
    </source>
</evidence>
<organism evidence="1 2">
    <name type="scientific">Caerostris extrusa</name>
    <name type="common">Bark spider</name>
    <name type="synonym">Caerostris bankana</name>
    <dbReference type="NCBI Taxonomy" id="172846"/>
    <lineage>
        <taxon>Eukaryota</taxon>
        <taxon>Metazoa</taxon>
        <taxon>Ecdysozoa</taxon>
        <taxon>Arthropoda</taxon>
        <taxon>Chelicerata</taxon>
        <taxon>Arachnida</taxon>
        <taxon>Araneae</taxon>
        <taxon>Araneomorphae</taxon>
        <taxon>Entelegynae</taxon>
        <taxon>Araneoidea</taxon>
        <taxon>Araneidae</taxon>
        <taxon>Caerostris</taxon>
    </lineage>
</organism>
<comment type="caution">
    <text evidence="1">The sequence shown here is derived from an EMBL/GenBank/DDBJ whole genome shotgun (WGS) entry which is preliminary data.</text>
</comment>
<keyword evidence="2" id="KW-1185">Reference proteome</keyword>
<proteinExistence type="predicted"/>